<organism evidence="9 10">
    <name type="scientific">Aedes albopictus</name>
    <name type="common">Asian tiger mosquito</name>
    <name type="synonym">Stegomyia albopicta</name>
    <dbReference type="NCBI Taxonomy" id="7160"/>
    <lineage>
        <taxon>Eukaryota</taxon>
        <taxon>Metazoa</taxon>
        <taxon>Ecdysozoa</taxon>
        <taxon>Arthropoda</taxon>
        <taxon>Hexapoda</taxon>
        <taxon>Insecta</taxon>
        <taxon>Pterygota</taxon>
        <taxon>Neoptera</taxon>
        <taxon>Endopterygota</taxon>
        <taxon>Diptera</taxon>
        <taxon>Nematocera</taxon>
        <taxon>Culicoidea</taxon>
        <taxon>Culicidae</taxon>
        <taxon>Culicinae</taxon>
        <taxon>Aedini</taxon>
        <taxon>Aedes</taxon>
        <taxon>Stegomyia</taxon>
    </lineage>
</organism>
<dbReference type="PROSITE" id="PS50994">
    <property type="entry name" value="INTEGRASE"/>
    <property type="match status" value="1"/>
</dbReference>
<dbReference type="InterPro" id="IPR008042">
    <property type="entry name" value="Retrotrans_Pao"/>
</dbReference>
<dbReference type="InterPro" id="IPR001878">
    <property type="entry name" value="Znf_CCHC"/>
</dbReference>
<dbReference type="InterPro" id="IPR043128">
    <property type="entry name" value="Rev_trsase/Diguanyl_cyclase"/>
</dbReference>
<dbReference type="SMART" id="SM00249">
    <property type="entry name" value="PHD"/>
    <property type="match status" value="1"/>
</dbReference>
<dbReference type="InterPro" id="IPR019787">
    <property type="entry name" value="Znf_PHD-finger"/>
</dbReference>
<evidence type="ECO:0000259" key="8">
    <source>
        <dbReference type="PROSITE" id="PS50994"/>
    </source>
</evidence>
<dbReference type="InterPro" id="IPR005312">
    <property type="entry name" value="DUF1759"/>
</dbReference>
<evidence type="ECO:0000256" key="5">
    <source>
        <dbReference type="SAM" id="Coils"/>
    </source>
</evidence>
<dbReference type="PANTHER" id="PTHR47331">
    <property type="entry name" value="PHD-TYPE DOMAIN-CONTAINING PROTEIN"/>
    <property type="match status" value="1"/>
</dbReference>
<dbReference type="Pfam" id="PF03564">
    <property type="entry name" value="DUF1759"/>
    <property type="match status" value="1"/>
</dbReference>
<dbReference type="Pfam" id="PF18701">
    <property type="entry name" value="DUF5641"/>
    <property type="match status" value="1"/>
</dbReference>
<evidence type="ECO:0000256" key="6">
    <source>
        <dbReference type="SAM" id="MobiDB-lite"/>
    </source>
</evidence>
<dbReference type="Pfam" id="PF00628">
    <property type="entry name" value="PHD"/>
    <property type="match status" value="1"/>
</dbReference>
<reference evidence="10" key="1">
    <citation type="journal article" date="2015" name="Proc. Natl. Acad. Sci. U.S.A.">
        <title>Genome sequence of the Asian Tiger mosquito, Aedes albopictus, reveals insights into its biology, genetics, and evolution.</title>
        <authorList>
            <person name="Chen X.G."/>
            <person name="Jiang X."/>
            <person name="Gu J."/>
            <person name="Xu M."/>
            <person name="Wu Y."/>
            <person name="Deng Y."/>
            <person name="Zhang C."/>
            <person name="Bonizzoni M."/>
            <person name="Dermauw W."/>
            <person name="Vontas J."/>
            <person name="Armbruster P."/>
            <person name="Huang X."/>
            <person name="Yang Y."/>
            <person name="Zhang H."/>
            <person name="He W."/>
            <person name="Peng H."/>
            <person name="Liu Y."/>
            <person name="Wu K."/>
            <person name="Chen J."/>
            <person name="Lirakis M."/>
            <person name="Topalis P."/>
            <person name="Van Leeuwen T."/>
            <person name="Hall A.B."/>
            <person name="Jiang X."/>
            <person name="Thorpe C."/>
            <person name="Mueller R.L."/>
            <person name="Sun C."/>
            <person name="Waterhouse R.M."/>
            <person name="Yan G."/>
            <person name="Tu Z.J."/>
            <person name="Fang X."/>
            <person name="James A.A."/>
        </authorList>
    </citation>
    <scope>NUCLEOTIDE SEQUENCE [LARGE SCALE GENOMIC DNA]</scope>
    <source>
        <strain evidence="10">Foshan</strain>
    </source>
</reference>
<dbReference type="Pfam" id="PF05380">
    <property type="entry name" value="Peptidase_A17"/>
    <property type="match status" value="1"/>
</dbReference>
<dbReference type="InterPro" id="IPR040676">
    <property type="entry name" value="DUF5641"/>
</dbReference>
<dbReference type="Proteomes" id="UP000069940">
    <property type="component" value="Unassembled WGS sequence"/>
</dbReference>
<dbReference type="RefSeq" id="XP_029714143.2">
    <property type="nucleotide sequence ID" value="XM_029858283.2"/>
</dbReference>
<evidence type="ECO:0000313" key="9">
    <source>
        <dbReference type="EnsemblMetazoa" id="AALFPA23_018867.P27737"/>
    </source>
</evidence>
<dbReference type="Gene3D" id="3.30.70.270">
    <property type="match status" value="1"/>
</dbReference>
<dbReference type="GeneID" id="115258210"/>
<feature type="coiled-coil region" evidence="5">
    <location>
        <begin position="206"/>
        <end position="269"/>
    </location>
</feature>
<keyword evidence="1" id="KW-0479">Metal-binding</keyword>
<dbReference type="InterPro" id="IPR036397">
    <property type="entry name" value="RNaseH_sf"/>
</dbReference>
<evidence type="ECO:0000256" key="1">
    <source>
        <dbReference type="ARBA" id="ARBA00022723"/>
    </source>
</evidence>
<dbReference type="EnsemblMetazoa" id="AALFPA23_018867.R27737">
    <property type="protein sequence ID" value="AALFPA23_018867.P27737"/>
    <property type="gene ID" value="AALFPA23_018867"/>
</dbReference>
<reference evidence="9" key="2">
    <citation type="submission" date="2025-05" db="UniProtKB">
        <authorList>
            <consortium name="EnsemblMetazoa"/>
        </authorList>
    </citation>
    <scope>IDENTIFICATION</scope>
    <source>
        <strain evidence="9">Foshan</strain>
    </source>
</reference>
<dbReference type="SUPFAM" id="SSF57903">
    <property type="entry name" value="FYVE/PHD zinc finger"/>
    <property type="match status" value="1"/>
</dbReference>
<dbReference type="Gene3D" id="3.30.40.10">
    <property type="entry name" value="Zinc/RING finger domain, C3HC4 (zinc finger)"/>
    <property type="match status" value="1"/>
</dbReference>
<evidence type="ECO:0000256" key="2">
    <source>
        <dbReference type="ARBA" id="ARBA00022771"/>
    </source>
</evidence>
<feature type="region of interest" description="Disordered" evidence="6">
    <location>
        <begin position="105"/>
        <end position="206"/>
    </location>
</feature>
<keyword evidence="10" id="KW-1185">Reference proteome</keyword>
<keyword evidence="5" id="KW-0175">Coiled coil</keyword>
<dbReference type="SUPFAM" id="SSF53098">
    <property type="entry name" value="Ribonuclease H-like"/>
    <property type="match status" value="1"/>
</dbReference>
<feature type="compositionally biased region" description="Basic and acidic residues" evidence="6">
    <location>
        <begin position="125"/>
        <end position="148"/>
    </location>
</feature>
<dbReference type="PANTHER" id="PTHR47331:SF1">
    <property type="entry name" value="GAG-LIKE PROTEIN"/>
    <property type="match status" value="1"/>
</dbReference>
<dbReference type="InterPro" id="IPR013083">
    <property type="entry name" value="Znf_RING/FYVE/PHD"/>
</dbReference>
<dbReference type="SUPFAM" id="SSF56672">
    <property type="entry name" value="DNA/RNA polymerases"/>
    <property type="match status" value="1"/>
</dbReference>
<dbReference type="Gene3D" id="3.30.420.10">
    <property type="entry name" value="Ribonuclease H-like superfamily/Ribonuclease H"/>
    <property type="match status" value="1"/>
</dbReference>
<accession>A0ABM1ZIQ2</accession>
<dbReference type="InterPro" id="IPR043502">
    <property type="entry name" value="DNA/RNA_pol_sf"/>
</dbReference>
<protein>
    <submittedName>
        <fullName evidence="9">Uncharacterized protein</fullName>
    </submittedName>
</protein>
<feature type="domain" description="CCHC-type" evidence="7">
    <location>
        <begin position="579"/>
        <end position="594"/>
    </location>
</feature>
<dbReference type="Gene3D" id="3.10.10.10">
    <property type="entry name" value="HIV Type 1 Reverse Transcriptase, subunit A, domain 1"/>
    <property type="match status" value="1"/>
</dbReference>
<sequence length="1991" mass="227876">MYYALDYMITSQFELNIFLVLSVSNSTPRTVFDMLPRTPPNNTQKNSSQDANYPCCNEDDQYDAMVQCSRCKRWHHFSCVGVDQSIAELVWYCRTCLGEDVSARESLGQPGVSRVQPPRAAKKGSIKEHTGKSKEDQKKIVEIKDSRHSVKGGTSQAGPSRTGGEINIDKIPTDPSHGRNSVSGRKSCSESHKSGSSKTRSSKRDMAMKRIEEMKERSRLEALEEETQLQMLKVKQKQIERQRRELEELQQLSKLIEEESVCNEDLEEAAKSDTSYIDKVQGWMNSCNAVEPGRSRRSNIASDVDVSQFSLLLPDTNVNKMRRMRQTQQRSSSVVVGPTALQIASRQVFPKNLPAFSGQPQDWPLFISAYEQANASCGFTNAENLVRLQQSLQGKAIEIVRSLLLLPENVPTIIEKLRRRFGNPEILSTMLAQRIQRLEGPDSDNLESVIEFGSAIGEFIQHLEVSKLSDHLKNPILMQSLIQKLPPCYAMQWVEYKRNFRVVDLKTFGKFMEDLVDKALEVTFERIEIGSSRRREKPKAKVYTHLMKEDYEENYVKNNLFDKIQPTSVQSSQKKDFSCSICDEPGHLGRDCREFRNTSLERRWMMVKHMGLCTLCIFNHGKWPCRSKVRCEVDGCNGLHHTLLHPPMTEGANMEARCNSHTLPSKTALFRIIPVTLYGENRRCNTLALVDEGSSTSLIDNEIAEFLQLNGPREPFEMRWTNGVSRTETHSRNVEMRITGIDQRKEFELCVARTVTKLDLPAQQLDADELIEEFRHLNGVEIQSYKLDTPKLLIGIDNMHLIAPVASRIGQKGQPVAVKCKLGWTIYGPRPNILSDVHFLGHHRCACDECSKADQDLNQMLRDNFQLEAVGVSPVRLESKDDCKAREILQRTTRRIGDRFETGLLWKDGAPNFPKSYAMAYKRMKNLEARLDRNPSIREVLQKQIDEYVAKGYAHKITESEMTETPPERCWYLPLNYVVNPKKPGKIRMVWDAAAKANGVSFNESLLKGPDLVASLSGVINGFRERKVAFGGDIREMFHQILVRQEDRQAQRFLFKSDVNREPDIYVMDVVIFGASCSPCLAQFVKNLNAQEHLQDYPAAADAIIRKHYVDDYFDSVDTEDEAIVRAKEVRKVHADAGFEIRNWMSNSPIVLEELGEAESKTAKSFDVTSEAERVLGVMWRPDTDSFVFSTEFRDDLRPYIQEGAWPTKRIALRCIMSMFDPKQFLAPILIHGRILMQDLWRSGIGWDERIGPVHYDRWLRWTELFPLINNISIPRCYLGRLSSTAYETMQLHVFTDAGEDAYGCVAYFRFADGESVHCAFVEAKAKVAPLQYLSIPRKELEAAVLGARLMKAISENHSVEAKKRFLWTDSNAVASWVKSDVRRYKPFVAHRIGEILSITTSDDWHWVPTKCNPADDVTKWGPTTQISSGSRWFCGPDFLRKPESDWPAQRWKPVEIEEELRASVLLHDIVLPDAVLPRIKHISKWKVLVRTVASIYRFVSNCRRRINKLPIEALPTLNKGPMKIPGEQVPLRQEEYQLAENFIWRVAQGEQFPDDVKTLIKNQDPSISQRRMVEKSSPLYRLSPFLDEHGVIRMEGRTTAADYATFDVRFPIILPKEHIISRKLVERYHQECGHGSREMVVNEVLQRFYIPCLRSLVDRIARDCVWCKVQKAKPAVPRMAPLPISRMAVREHPFSYVGLDYFGPVEVVVGRRREKRWIALFTCMTVRAVHLELVYSLTTQSCEMAIRRFVKRRGSPVEIFSDNGTNFVGASRDLAEQIRSINSECADTFTGARTKWTFNPPSAPHMGGVWERMVRSVKEAMAVFAHGERITDEILQTTLIEAESLINSRPLTYVSTNVQEDMEALTPNHFLRSCSLVDCMPSRNSIELADRLRSSYNQAQYLAEELWRRWQREYLPMMNRRTKWFDERTTVAIGDLVYVADSERRKSWERGVVEEVFAGNDGRIRSAMVRTSTGMKKRAVAKLAVLEIGG</sequence>
<proteinExistence type="predicted"/>
<dbReference type="InterPro" id="IPR041588">
    <property type="entry name" value="Integrase_H2C2"/>
</dbReference>
<evidence type="ECO:0000313" key="10">
    <source>
        <dbReference type="Proteomes" id="UP000069940"/>
    </source>
</evidence>
<dbReference type="InterPro" id="IPR001965">
    <property type="entry name" value="Znf_PHD"/>
</dbReference>
<dbReference type="Pfam" id="PF17921">
    <property type="entry name" value="Integrase_H2C2"/>
    <property type="match status" value="1"/>
</dbReference>
<evidence type="ECO:0000256" key="4">
    <source>
        <dbReference type="PROSITE-ProRule" id="PRU00047"/>
    </source>
</evidence>
<keyword evidence="3" id="KW-0862">Zinc</keyword>
<dbReference type="InterPro" id="IPR001584">
    <property type="entry name" value="Integrase_cat-core"/>
</dbReference>
<dbReference type="InterPro" id="IPR011011">
    <property type="entry name" value="Znf_FYVE_PHD"/>
</dbReference>
<dbReference type="CDD" id="cd01644">
    <property type="entry name" value="RT_pepA17"/>
    <property type="match status" value="1"/>
</dbReference>
<dbReference type="CDD" id="cd15489">
    <property type="entry name" value="PHD_SF"/>
    <property type="match status" value="1"/>
</dbReference>
<evidence type="ECO:0000256" key="3">
    <source>
        <dbReference type="ARBA" id="ARBA00022833"/>
    </source>
</evidence>
<feature type="domain" description="Integrase catalytic" evidence="8">
    <location>
        <begin position="1690"/>
        <end position="1876"/>
    </location>
</feature>
<name>A0ABM1ZIQ2_AEDAL</name>
<evidence type="ECO:0000259" key="7">
    <source>
        <dbReference type="PROSITE" id="PS50158"/>
    </source>
</evidence>
<keyword evidence="2 4" id="KW-0863">Zinc-finger</keyword>
<dbReference type="InterPro" id="IPR012337">
    <property type="entry name" value="RNaseH-like_sf"/>
</dbReference>
<dbReference type="PROSITE" id="PS50158">
    <property type="entry name" value="ZF_CCHC"/>
    <property type="match status" value="1"/>
</dbReference>